<dbReference type="AlphaFoldDB" id="A0A1B8G855"/>
<dbReference type="PANTHER" id="PTHR37540">
    <property type="entry name" value="TRANSCRIPTION FACTOR (ACR-2), PUTATIVE-RELATED-RELATED"/>
    <property type="match status" value="1"/>
</dbReference>
<dbReference type="Proteomes" id="UP000091956">
    <property type="component" value="Unassembled WGS sequence"/>
</dbReference>
<dbReference type="GeneID" id="28843344"/>
<dbReference type="PANTHER" id="PTHR37540:SF5">
    <property type="entry name" value="TRANSCRIPTION FACTOR DOMAIN-CONTAINING PROTEIN"/>
    <property type="match status" value="1"/>
</dbReference>
<evidence type="ECO:0000313" key="3">
    <source>
        <dbReference type="Proteomes" id="UP000091956"/>
    </source>
</evidence>
<reference evidence="2 3" key="1">
    <citation type="submission" date="2016-03" db="EMBL/GenBank/DDBJ databases">
        <title>Comparative genomics of Pseudogymnoascus destructans, the fungus causing white-nose syndrome of bats.</title>
        <authorList>
            <person name="Palmer J.M."/>
            <person name="Drees K.P."/>
            <person name="Foster J.T."/>
            <person name="Lindner D.L."/>
        </authorList>
    </citation>
    <scope>NUCLEOTIDE SEQUENCE [LARGE SCALE GENOMIC DNA]</scope>
    <source>
        <strain evidence="2 3">UAMH 10579</strain>
    </source>
</reference>
<dbReference type="EMBL" id="KV460276">
    <property type="protein sequence ID" value="OBT92007.2"/>
    <property type="molecule type" value="Genomic_DNA"/>
</dbReference>
<dbReference type="InterPro" id="IPR021858">
    <property type="entry name" value="Fun_TF"/>
</dbReference>
<proteinExistence type="predicted"/>
<dbReference type="Pfam" id="PF11951">
    <property type="entry name" value="Fungal_trans_2"/>
    <property type="match status" value="1"/>
</dbReference>
<dbReference type="STRING" id="342668.A0A1B8G855"/>
<sequence length="566" mass="63567">MRQSVNQSGNMYSGPVRFEASGREEDPELQFITVTKPGYSQKRQNEHVVRSHAMKHVQRRVRAKLKHRQPMPFRPSYDTNHRVSYPDTECLFSHAGEASSSREKLPIPRTSLNKLSGKSEQMPECLDLLNKISIARSGPKTLLGPGSIDPFNTLPDINPSSYRASYLLSHFVDVFAPALLSVSTDQGANPLKIVFAREAIAHQALFHATLFFAAAHFDILHGQSSSSDTLMHRGKAIQLINMNLSSSADRLSDSTIGAVTLMAIYEIINGNLKDLNLHMDALKKMVTLKGGLQALGMHGVLHMLISCQDSLSSTIASSIPRFPPVQCITTLPYITSRSFVRGSRANDSVTHGIPDSVLPLWFHNHPMMVLNDLRTMTSIMNSFKGGRRATTGEMMSFSKMKSSLERRLLSFLRQQDQWPGTQQNYITCQGYYVAALIYINYTLRQFSPTFAVLRVLKQRLIDNYEKGGLMNPVDEASLGISFWVLCIGSLVSLTESEKVWLAERVANIMGRMKLESWKDAEECLIGLIWTKQMSEVLCKSFWHRVEIAQFVSLKISLTGFDNRNQF</sequence>
<evidence type="ECO:0000256" key="1">
    <source>
        <dbReference type="SAM" id="MobiDB-lite"/>
    </source>
</evidence>
<gene>
    <name evidence="2" type="ORF">VE01_09958</name>
</gene>
<protein>
    <recommendedName>
        <fullName evidence="4">Transcription factor domain-containing protein</fullName>
    </recommendedName>
</protein>
<organism evidence="2 3">
    <name type="scientific">Pseudogymnoascus verrucosus</name>
    <dbReference type="NCBI Taxonomy" id="342668"/>
    <lineage>
        <taxon>Eukaryota</taxon>
        <taxon>Fungi</taxon>
        <taxon>Dikarya</taxon>
        <taxon>Ascomycota</taxon>
        <taxon>Pezizomycotina</taxon>
        <taxon>Leotiomycetes</taxon>
        <taxon>Thelebolales</taxon>
        <taxon>Thelebolaceae</taxon>
        <taxon>Pseudogymnoascus</taxon>
    </lineage>
</organism>
<feature type="region of interest" description="Disordered" evidence="1">
    <location>
        <begin position="1"/>
        <end position="24"/>
    </location>
</feature>
<evidence type="ECO:0000313" key="2">
    <source>
        <dbReference type="EMBL" id="OBT92007.2"/>
    </source>
</evidence>
<feature type="compositionally biased region" description="Polar residues" evidence="1">
    <location>
        <begin position="1"/>
        <end position="11"/>
    </location>
</feature>
<keyword evidence="3" id="KW-1185">Reference proteome</keyword>
<name>A0A1B8G855_9PEZI</name>
<dbReference type="RefSeq" id="XP_018125740.2">
    <property type="nucleotide sequence ID" value="XM_018279365.2"/>
</dbReference>
<accession>A0A1B8G855</accession>
<reference evidence="3" key="2">
    <citation type="journal article" date="2018" name="Nat. Commun.">
        <title>Extreme sensitivity to ultraviolet light in the fungal pathogen causing white-nose syndrome of bats.</title>
        <authorList>
            <person name="Palmer J.M."/>
            <person name="Drees K.P."/>
            <person name="Foster J.T."/>
            <person name="Lindner D.L."/>
        </authorList>
    </citation>
    <scope>NUCLEOTIDE SEQUENCE [LARGE SCALE GENOMIC DNA]</scope>
    <source>
        <strain evidence="3">UAMH 10579</strain>
    </source>
</reference>
<evidence type="ECO:0008006" key="4">
    <source>
        <dbReference type="Google" id="ProtNLM"/>
    </source>
</evidence>